<dbReference type="InterPro" id="IPR017927">
    <property type="entry name" value="FAD-bd_FR_type"/>
</dbReference>
<dbReference type="PANTHER" id="PTHR19384">
    <property type="entry name" value="NITRIC OXIDE SYNTHASE-RELATED"/>
    <property type="match status" value="1"/>
</dbReference>
<dbReference type="SUPFAM" id="SSF52343">
    <property type="entry name" value="Ferredoxin reductase-like, C-terminal NADP-linked domain"/>
    <property type="match status" value="1"/>
</dbReference>
<keyword evidence="15" id="KW-1185">Reference proteome</keyword>
<dbReference type="NCBIfam" id="NF004859">
    <property type="entry name" value="PRK06214.1"/>
    <property type="match status" value="1"/>
</dbReference>
<comment type="cofactor">
    <cofactor evidence="2">
        <name>FAD</name>
        <dbReference type="ChEBI" id="CHEBI:57692"/>
    </cofactor>
</comment>
<keyword evidence="7" id="KW-0274">FAD</keyword>
<dbReference type="Gene3D" id="3.40.50.80">
    <property type="entry name" value="Nucleotide-binding domain of ferredoxin-NADP reductase (FNR) module"/>
    <property type="match status" value="1"/>
</dbReference>
<keyword evidence="11" id="KW-0198">Cysteine biosynthesis</keyword>
<proteinExistence type="predicted"/>
<dbReference type="Gene3D" id="1.10.15.40">
    <property type="entry name" value="Electron transport complex subunit B, putative Fe-S cluster"/>
    <property type="match status" value="1"/>
</dbReference>
<dbReference type="Gene3D" id="2.40.30.10">
    <property type="entry name" value="Translation factors"/>
    <property type="match status" value="1"/>
</dbReference>
<dbReference type="PROSITE" id="PS51656">
    <property type="entry name" value="4FE4S"/>
    <property type="match status" value="1"/>
</dbReference>
<dbReference type="InterPro" id="IPR003097">
    <property type="entry name" value="CysJ-like_FAD-binding"/>
</dbReference>
<dbReference type="EMBL" id="CP136862">
    <property type="protein sequence ID" value="WOJ91033.1"/>
    <property type="molecule type" value="Genomic_DNA"/>
</dbReference>
<dbReference type="InterPro" id="IPR007202">
    <property type="entry name" value="4Fe-4S_dom"/>
</dbReference>
<evidence type="ECO:0000256" key="6">
    <source>
        <dbReference type="ARBA" id="ARBA00022723"/>
    </source>
</evidence>
<keyword evidence="4" id="KW-0285">Flavoprotein</keyword>
<dbReference type="EC" id="1.8.1.2" evidence="14"/>
<reference evidence="14 15" key="1">
    <citation type="submission" date="2023-10" db="EMBL/GenBank/DDBJ databases">
        <title>Novel methanotroph of the genus Methylocapsa from a subarctic wetland.</title>
        <authorList>
            <person name="Belova S.E."/>
            <person name="Oshkin I.Y."/>
            <person name="Miroshnikov K."/>
            <person name="Dedysh S.N."/>
        </authorList>
    </citation>
    <scope>NUCLEOTIDE SEQUENCE [LARGE SCALE GENOMIC DNA]</scope>
    <source>
        <strain evidence="14 15">RX1</strain>
    </source>
</reference>
<evidence type="ECO:0000313" key="15">
    <source>
        <dbReference type="Proteomes" id="UP001626536"/>
    </source>
</evidence>
<dbReference type="Pfam" id="PF00667">
    <property type="entry name" value="FAD_binding_1"/>
    <property type="match status" value="2"/>
</dbReference>
<evidence type="ECO:0000256" key="1">
    <source>
        <dbReference type="ARBA" id="ARBA00001917"/>
    </source>
</evidence>
<feature type="domain" description="4Fe-4S" evidence="13">
    <location>
        <begin position="88"/>
        <end position="148"/>
    </location>
</feature>
<keyword evidence="11" id="KW-0028">Amino-acid biosynthesis</keyword>
<name>A0ABZ0HUY3_9HYPH</name>
<dbReference type="InterPro" id="IPR039261">
    <property type="entry name" value="FNR_nucleotide-bd"/>
</dbReference>
<evidence type="ECO:0000256" key="2">
    <source>
        <dbReference type="ARBA" id="ARBA00001974"/>
    </source>
</evidence>
<dbReference type="Pfam" id="PF00175">
    <property type="entry name" value="NAD_binding_1"/>
    <property type="match status" value="1"/>
</dbReference>
<evidence type="ECO:0000259" key="12">
    <source>
        <dbReference type="PROSITE" id="PS51384"/>
    </source>
</evidence>
<sequence>MNASPHQSLTAPIIPESAPFTAEQRAWLNGFFAGLFSNEAAPRAAALSNISELSVNPLIGGDGALALDDGEAPWHDQTLPLGERMKLAEGHALRRRMMAAMAQQDCGQCGYNCEDYADAIATQAEERLNLCAPGGKDTARMLKKLVEDMGGGATDPDEARVKAEAKAVAQVRDADARSGRSRNNPAEAVFLARKKLNREGSEKAVYHIEFDISNGELDYEVGDSFGIFPRNDARLVKSVLAAIDAPEDFPIGDKTLRQTLSEDVSLGAAPDMLFELISYITGGARRATAKALAKGQDPDGDAATLDVLAALEKFPGRPPDPEALVEALEPLQPRLYSISSSPKANPGRLSLTVDHVRYSLGGRERLGVASTFVSAALRPGDRVKAYVQRAHEFALPADGDAPIIMVGPGTGVAPFRAFLQERIAAKAKGPAWLFFGHQRREFDFLYEDELSGHLAAGELAKLSLAWSRDGERKTYVQDKMREEAVLLWSWLSKGAHLYVCGDAKRMAADVEAALAAICMEHGQRDEAGAKAFLKELRAKGRYQTDVY</sequence>
<evidence type="ECO:0000256" key="3">
    <source>
        <dbReference type="ARBA" id="ARBA00022485"/>
    </source>
</evidence>
<keyword evidence="6" id="KW-0479">Metal-binding</keyword>
<dbReference type="GO" id="GO:0004783">
    <property type="term" value="F:sulfite reductase (NADPH) activity"/>
    <property type="evidence" value="ECO:0007669"/>
    <property type="project" value="UniProtKB-EC"/>
</dbReference>
<gene>
    <name evidence="14" type="ORF">RZS28_07050</name>
</gene>
<dbReference type="Gene3D" id="1.20.990.10">
    <property type="entry name" value="NADPH-cytochrome p450 Reductase, Chain A, domain 3"/>
    <property type="match status" value="1"/>
</dbReference>
<accession>A0ABZ0HUY3</accession>
<organism evidence="14 15">
    <name type="scientific">Methylocapsa polymorpha</name>
    <dbReference type="NCBI Taxonomy" id="3080828"/>
    <lineage>
        <taxon>Bacteria</taxon>
        <taxon>Pseudomonadati</taxon>
        <taxon>Pseudomonadota</taxon>
        <taxon>Alphaproteobacteria</taxon>
        <taxon>Hyphomicrobiales</taxon>
        <taxon>Beijerinckiaceae</taxon>
        <taxon>Methylocapsa</taxon>
    </lineage>
</organism>
<comment type="cofactor">
    <cofactor evidence="1">
        <name>FMN</name>
        <dbReference type="ChEBI" id="CHEBI:58210"/>
    </cofactor>
</comment>
<evidence type="ECO:0000256" key="11">
    <source>
        <dbReference type="ARBA" id="ARBA00023192"/>
    </source>
</evidence>
<protein>
    <submittedName>
        <fullName evidence="14">Sulfite reductase subunit alpha</fullName>
        <ecNumber evidence="14">1.8.1.2</ecNumber>
    </submittedName>
</protein>
<evidence type="ECO:0000256" key="7">
    <source>
        <dbReference type="ARBA" id="ARBA00022827"/>
    </source>
</evidence>
<dbReference type="InterPro" id="IPR017938">
    <property type="entry name" value="Riboflavin_synthase-like_b-brl"/>
</dbReference>
<dbReference type="RefSeq" id="WP_407340622.1">
    <property type="nucleotide sequence ID" value="NZ_CP136862.1"/>
</dbReference>
<evidence type="ECO:0000256" key="9">
    <source>
        <dbReference type="ARBA" id="ARBA00023004"/>
    </source>
</evidence>
<keyword evidence="10" id="KW-0411">Iron-sulfur</keyword>
<dbReference type="PRINTS" id="PR00371">
    <property type="entry name" value="FPNCR"/>
</dbReference>
<keyword evidence="5" id="KW-0288">FMN</keyword>
<dbReference type="InterPro" id="IPR001433">
    <property type="entry name" value="OxRdtase_FAD/NAD-bd"/>
</dbReference>
<dbReference type="InterPro" id="IPR001709">
    <property type="entry name" value="Flavoprot_Pyr_Nucl_cyt_Rdtase"/>
</dbReference>
<evidence type="ECO:0000256" key="5">
    <source>
        <dbReference type="ARBA" id="ARBA00022643"/>
    </source>
</evidence>
<evidence type="ECO:0000259" key="13">
    <source>
        <dbReference type="PROSITE" id="PS51656"/>
    </source>
</evidence>
<keyword evidence="9" id="KW-0408">Iron</keyword>
<keyword evidence="8 14" id="KW-0560">Oxidoreductase</keyword>
<feature type="domain" description="FAD-binding FR-type" evidence="12">
    <location>
        <begin position="183"/>
        <end position="396"/>
    </location>
</feature>
<dbReference type="SUPFAM" id="SSF63380">
    <property type="entry name" value="Riboflavin synthase domain-like"/>
    <property type="match status" value="1"/>
</dbReference>
<evidence type="ECO:0000313" key="14">
    <source>
        <dbReference type="EMBL" id="WOJ91033.1"/>
    </source>
</evidence>
<evidence type="ECO:0000256" key="10">
    <source>
        <dbReference type="ARBA" id="ARBA00023014"/>
    </source>
</evidence>
<evidence type="ECO:0000256" key="8">
    <source>
        <dbReference type="ARBA" id="ARBA00023002"/>
    </source>
</evidence>
<keyword evidence="3" id="KW-0004">4Fe-4S</keyword>
<dbReference type="Proteomes" id="UP001626536">
    <property type="component" value="Chromosome"/>
</dbReference>
<dbReference type="InterPro" id="IPR023173">
    <property type="entry name" value="NADPH_Cyt_P450_Rdtase_alpha"/>
</dbReference>
<dbReference type="PANTHER" id="PTHR19384:SF128">
    <property type="entry name" value="NADPH OXIDOREDUCTASE A"/>
    <property type="match status" value="1"/>
</dbReference>
<dbReference type="PROSITE" id="PS51384">
    <property type="entry name" value="FAD_FR"/>
    <property type="match status" value="1"/>
</dbReference>
<evidence type="ECO:0000256" key="4">
    <source>
        <dbReference type="ARBA" id="ARBA00022630"/>
    </source>
</evidence>